<dbReference type="EMBL" id="CP014352">
    <property type="protein sequence ID" value="AMS06546.1"/>
    <property type="molecule type" value="Genomic_DNA"/>
</dbReference>
<dbReference type="InterPro" id="IPR002818">
    <property type="entry name" value="DJ-1/PfpI"/>
</dbReference>
<evidence type="ECO:0000313" key="4">
    <source>
        <dbReference type="EMBL" id="AOZ47990.1"/>
    </source>
</evidence>
<dbReference type="AlphaFoldDB" id="A0A142KKA8"/>
<dbReference type="PANTHER" id="PTHR42733">
    <property type="entry name" value="DJ-1 PROTEIN"/>
    <property type="match status" value="1"/>
</dbReference>
<proteinExistence type="inferred from homology"/>
<keyword evidence="4" id="KW-0645">Protease</keyword>
<dbReference type="CDD" id="cd03134">
    <property type="entry name" value="GATase1_PfpI_like"/>
    <property type="match status" value="1"/>
</dbReference>
<dbReference type="GeneID" id="88086575"/>
<dbReference type="Gene3D" id="3.40.50.880">
    <property type="match status" value="1"/>
</dbReference>
<evidence type="ECO:0000313" key="5">
    <source>
        <dbReference type="Proteomes" id="UP000075221"/>
    </source>
</evidence>
<dbReference type="PROSITE" id="PS51276">
    <property type="entry name" value="PEPTIDASE_C56_PFPI"/>
    <property type="match status" value="1"/>
</dbReference>
<dbReference type="EMBL" id="CP015970">
    <property type="protein sequence ID" value="AOZ47990.1"/>
    <property type="molecule type" value="Genomic_DNA"/>
</dbReference>
<dbReference type="Pfam" id="PF01965">
    <property type="entry name" value="DJ-1_PfpI"/>
    <property type="match status" value="1"/>
</dbReference>
<dbReference type="RefSeq" id="WP_028701175.1">
    <property type="nucleotide sequence ID" value="NZ_CP013126.1"/>
</dbReference>
<reference evidence="4 6" key="1">
    <citation type="journal article" date="2016" name="Plant Dis.">
        <title>Improved production of propionic acid using genome shuffling.</title>
        <authorList>
            <person name="Luna-Flores C.H."/>
            <person name="Palfreyman R.W."/>
            <person name="Kromer J.O."/>
            <person name="Nielsen L.K."/>
            <person name="Marcellin E."/>
        </authorList>
    </citation>
    <scope>NUCLEOTIDE SEQUENCE [LARGE SCALE GENOMIC DNA]</scope>
    <source>
        <strain evidence="4 6">F3E8</strain>
    </source>
</reference>
<dbReference type="GO" id="GO:0008233">
    <property type="term" value="F:peptidase activity"/>
    <property type="evidence" value="ECO:0007669"/>
    <property type="project" value="UniProtKB-KW"/>
</dbReference>
<evidence type="ECO:0000259" key="2">
    <source>
        <dbReference type="Pfam" id="PF01965"/>
    </source>
</evidence>
<gene>
    <name evidence="4" type="ORF">A8L58_16365</name>
    <name evidence="3" type="ORF">AXH35_14910</name>
</gene>
<keyword evidence="4" id="KW-0378">Hydrolase</keyword>
<feature type="domain" description="DJ-1/PfpI" evidence="2">
    <location>
        <begin position="7"/>
        <end position="180"/>
    </location>
</feature>
<dbReference type="SUPFAM" id="SSF52317">
    <property type="entry name" value="Class I glutamine amidotransferase-like"/>
    <property type="match status" value="1"/>
</dbReference>
<dbReference type="InterPro" id="IPR029062">
    <property type="entry name" value="Class_I_gatase-like"/>
</dbReference>
<evidence type="ECO:0000313" key="6">
    <source>
        <dbReference type="Proteomes" id="UP000178666"/>
    </source>
</evidence>
<sequence>MSELTGKKILIISTNYGTETDEIGKPLEYLKEQGAEVTVAAPEVSPIQTLKGDREPGPTVDPDLALASAKAEDYDAVVIPGGTINADGLRVDRDAQRIVAGVAGAGKVVAAICHGPWLLINAGVAKGKTLTSYPTLQADLANAGATWVDEEAKVCPANGYTLITSRTPNDLPAFNRQILAALS</sequence>
<dbReference type="InterPro" id="IPR006286">
    <property type="entry name" value="C56_PfpI-like"/>
</dbReference>
<evidence type="ECO:0000256" key="1">
    <source>
        <dbReference type="ARBA" id="ARBA00008542"/>
    </source>
</evidence>
<dbReference type="Proteomes" id="UP000075221">
    <property type="component" value="Chromosome"/>
</dbReference>
<name>A0A142KKA8_9ACTN</name>
<accession>A0A142KKA8</accession>
<organism evidence="3 5">
    <name type="scientific">Acidipropionibacterium acidipropionici</name>
    <dbReference type="NCBI Taxonomy" id="1748"/>
    <lineage>
        <taxon>Bacteria</taxon>
        <taxon>Bacillati</taxon>
        <taxon>Actinomycetota</taxon>
        <taxon>Actinomycetes</taxon>
        <taxon>Propionibacteriales</taxon>
        <taxon>Propionibacteriaceae</taxon>
        <taxon>Acidipropionibacterium</taxon>
    </lineage>
</organism>
<keyword evidence="6" id="KW-1185">Reference proteome</keyword>
<dbReference type="OrthoDB" id="9792284at2"/>
<dbReference type="Proteomes" id="UP000178666">
    <property type="component" value="Chromosome"/>
</dbReference>
<dbReference type="KEGG" id="aaci:ASQ49_16365"/>
<protein>
    <submittedName>
        <fullName evidence="3">Glutamine amidotransferase</fullName>
    </submittedName>
    <submittedName>
        <fullName evidence="4">Protease</fullName>
    </submittedName>
</protein>
<dbReference type="PANTHER" id="PTHR42733:SF12">
    <property type="entry name" value="PROTEINASE"/>
    <property type="match status" value="1"/>
</dbReference>
<dbReference type="NCBIfam" id="TIGR01382">
    <property type="entry name" value="PfpI"/>
    <property type="match status" value="1"/>
</dbReference>
<dbReference type="GO" id="GO:0006508">
    <property type="term" value="P:proteolysis"/>
    <property type="evidence" value="ECO:0007669"/>
    <property type="project" value="UniProtKB-KW"/>
</dbReference>
<comment type="similarity">
    <text evidence="1">Belongs to the peptidase C56 family.</text>
</comment>
<evidence type="ECO:0000313" key="3">
    <source>
        <dbReference type="EMBL" id="AMS06546.1"/>
    </source>
</evidence>
<keyword evidence="3" id="KW-0315">Glutamine amidotransferase</keyword>
<reference evidence="3 5" key="2">
    <citation type="submission" date="2016-02" db="EMBL/GenBank/DDBJ databases">
        <title>Complete Genome Sequence of Propionibacterium acidipropionici ATCC 55737.</title>
        <authorList>
            <person name="Luna Flores C.H."/>
            <person name="Nielsen L.K."/>
            <person name="Marcellin E."/>
        </authorList>
    </citation>
    <scope>NUCLEOTIDE SEQUENCE [LARGE SCALE GENOMIC DNA]</scope>
    <source>
        <strain evidence="3 5">ATCC 55737</strain>
    </source>
</reference>